<dbReference type="Gene3D" id="1.20.120.430">
    <property type="entry name" value="tRNA modification GTPase MnmE domain 2"/>
    <property type="match status" value="1"/>
</dbReference>
<organism evidence="7 8">
    <name type="scientific">Laodelphax striatellus</name>
    <name type="common">Small brown planthopper</name>
    <name type="synonym">Delphax striatella</name>
    <dbReference type="NCBI Taxonomy" id="195883"/>
    <lineage>
        <taxon>Eukaryota</taxon>
        <taxon>Metazoa</taxon>
        <taxon>Ecdysozoa</taxon>
        <taxon>Arthropoda</taxon>
        <taxon>Hexapoda</taxon>
        <taxon>Insecta</taxon>
        <taxon>Pterygota</taxon>
        <taxon>Neoptera</taxon>
        <taxon>Paraneoptera</taxon>
        <taxon>Hemiptera</taxon>
        <taxon>Auchenorrhyncha</taxon>
        <taxon>Fulgoroidea</taxon>
        <taxon>Delphacidae</taxon>
        <taxon>Criomorphinae</taxon>
        <taxon>Laodelphax</taxon>
    </lineage>
</organism>
<dbReference type="AlphaFoldDB" id="A0A482WTM8"/>
<dbReference type="Pfam" id="PF01926">
    <property type="entry name" value="MMR_HSR1"/>
    <property type="match status" value="1"/>
</dbReference>
<dbReference type="FunCoup" id="A0A482WTM8">
    <property type="interactions" value="1333"/>
</dbReference>
<protein>
    <recommendedName>
        <fullName evidence="6">TrmE-type G domain-containing protein</fullName>
    </recommendedName>
</protein>
<dbReference type="InterPro" id="IPR025867">
    <property type="entry name" value="MnmE_helical"/>
</dbReference>
<dbReference type="SUPFAM" id="SSF52540">
    <property type="entry name" value="P-loop containing nucleoside triphosphate hydrolases"/>
    <property type="match status" value="1"/>
</dbReference>
<dbReference type="Gene3D" id="3.40.50.300">
    <property type="entry name" value="P-loop containing nucleotide triphosphate hydrolases"/>
    <property type="match status" value="1"/>
</dbReference>
<dbReference type="InterPro" id="IPR006073">
    <property type="entry name" value="GTP-bd"/>
</dbReference>
<comment type="caution">
    <text evidence="7">The sequence shown here is derived from an EMBL/GenBank/DDBJ whole genome shotgun (WGS) entry which is preliminary data.</text>
</comment>
<dbReference type="InterPro" id="IPR027266">
    <property type="entry name" value="TrmE/GcvT-like"/>
</dbReference>
<dbReference type="InterPro" id="IPR004520">
    <property type="entry name" value="GTPase_MnmE"/>
</dbReference>
<dbReference type="GO" id="GO:0005739">
    <property type="term" value="C:mitochondrion"/>
    <property type="evidence" value="ECO:0007669"/>
    <property type="project" value="UniProtKB-SubCell"/>
</dbReference>
<proteinExistence type="inferred from homology"/>
<evidence type="ECO:0000256" key="1">
    <source>
        <dbReference type="ARBA" id="ARBA00004173"/>
    </source>
</evidence>
<dbReference type="PANTHER" id="PTHR42714:SF2">
    <property type="entry name" value="TRNA MODIFICATION GTPASE GTPBP3, MITOCHONDRIAL"/>
    <property type="match status" value="1"/>
</dbReference>
<keyword evidence="5" id="KW-0342">GTP-binding</keyword>
<keyword evidence="4" id="KW-0547">Nucleotide-binding</keyword>
<dbReference type="PRINTS" id="PR00326">
    <property type="entry name" value="GTP1OBG"/>
</dbReference>
<accession>A0A482WTM8</accession>
<dbReference type="Pfam" id="PF12631">
    <property type="entry name" value="MnmE_helical"/>
    <property type="match status" value="1"/>
</dbReference>
<dbReference type="PANTHER" id="PTHR42714">
    <property type="entry name" value="TRNA MODIFICATION GTPASE GTPBP3"/>
    <property type="match status" value="1"/>
</dbReference>
<keyword evidence="8" id="KW-1185">Reference proteome</keyword>
<comment type="subcellular location">
    <subcellularLocation>
        <location evidence="1">Mitochondrion</location>
    </subcellularLocation>
</comment>
<keyword evidence="3" id="KW-0819">tRNA processing</keyword>
<dbReference type="OrthoDB" id="188276at2759"/>
<dbReference type="Proteomes" id="UP000291343">
    <property type="component" value="Unassembled WGS sequence"/>
</dbReference>
<dbReference type="GO" id="GO:0030488">
    <property type="term" value="P:tRNA methylation"/>
    <property type="evidence" value="ECO:0007669"/>
    <property type="project" value="TreeGrafter"/>
</dbReference>
<dbReference type="InterPro" id="IPR031168">
    <property type="entry name" value="G_TrmE"/>
</dbReference>
<dbReference type="HAMAP" id="MF_00379">
    <property type="entry name" value="GTPase_MnmE"/>
    <property type="match status" value="1"/>
</dbReference>
<dbReference type="FunFam" id="3.30.1360.120:FF:000007">
    <property type="entry name" value="tRNA modification GTPase GTPBP3, mitochondrial"/>
    <property type="match status" value="1"/>
</dbReference>
<gene>
    <name evidence="7" type="ORF">LSTR_LSTR004647</name>
</gene>
<dbReference type="STRING" id="195883.A0A482WTM8"/>
<evidence type="ECO:0000256" key="4">
    <source>
        <dbReference type="ARBA" id="ARBA00022741"/>
    </source>
</evidence>
<dbReference type="NCBIfam" id="NF003661">
    <property type="entry name" value="PRK05291.1-3"/>
    <property type="match status" value="1"/>
</dbReference>
<dbReference type="SUPFAM" id="SSF116878">
    <property type="entry name" value="TrmE connector domain"/>
    <property type="match status" value="1"/>
</dbReference>
<dbReference type="Pfam" id="PF10396">
    <property type="entry name" value="TrmE_N"/>
    <property type="match status" value="1"/>
</dbReference>
<dbReference type="InterPro" id="IPR018948">
    <property type="entry name" value="GTP-bd_TrmE_N"/>
</dbReference>
<evidence type="ECO:0000313" key="7">
    <source>
        <dbReference type="EMBL" id="RZF36959.1"/>
    </source>
</evidence>
<dbReference type="InParanoid" id="A0A482WTM8"/>
<reference evidence="7 8" key="1">
    <citation type="journal article" date="2017" name="Gigascience">
        <title>Genome sequence of the small brown planthopper, Laodelphax striatellus.</title>
        <authorList>
            <person name="Zhu J."/>
            <person name="Jiang F."/>
            <person name="Wang X."/>
            <person name="Yang P."/>
            <person name="Bao Y."/>
            <person name="Zhao W."/>
            <person name="Wang W."/>
            <person name="Lu H."/>
            <person name="Wang Q."/>
            <person name="Cui N."/>
            <person name="Li J."/>
            <person name="Chen X."/>
            <person name="Luo L."/>
            <person name="Yu J."/>
            <person name="Kang L."/>
            <person name="Cui F."/>
        </authorList>
    </citation>
    <scope>NUCLEOTIDE SEQUENCE [LARGE SCALE GENOMIC DNA]</scope>
    <source>
        <strain evidence="7">Lst14</strain>
    </source>
</reference>
<evidence type="ECO:0000256" key="5">
    <source>
        <dbReference type="ARBA" id="ARBA00023134"/>
    </source>
</evidence>
<comment type="similarity">
    <text evidence="2">Belongs to the TRAFAC class TrmE-Era-EngA-EngB-Septin-like GTPase superfamily. TrmE GTPase family.</text>
</comment>
<dbReference type="NCBIfam" id="TIGR00231">
    <property type="entry name" value="small_GTP"/>
    <property type="match status" value="1"/>
</dbReference>
<evidence type="ECO:0000259" key="6">
    <source>
        <dbReference type="PROSITE" id="PS51709"/>
    </source>
</evidence>
<dbReference type="CDD" id="cd04164">
    <property type="entry name" value="trmE"/>
    <property type="match status" value="1"/>
</dbReference>
<feature type="domain" description="TrmE-type G" evidence="6">
    <location>
        <begin position="275"/>
        <end position="468"/>
    </location>
</feature>
<evidence type="ECO:0000313" key="8">
    <source>
        <dbReference type="Proteomes" id="UP000291343"/>
    </source>
</evidence>
<evidence type="ECO:0000256" key="2">
    <source>
        <dbReference type="ARBA" id="ARBA00011043"/>
    </source>
</evidence>
<dbReference type="GO" id="GO:0005525">
    <property type="term" value="F:GTP binding"/>
    <property type="evidence" value="ECO:0007669"/>
    <property type="project" value="UniProtKB-KW"/>
</dbReference>
<dbReference type="PROSITE" id="PS51709">
    <property type="entry name" value="G_TRME"/>
    <property type="match status" value="1"/>
</dbReference>
<dbReference type="InterPro" id="IPR027368">
    <property type="entry name" value="MnmE_dom2"/>
</dbReference>
<name>A0A482WTM8_LAOST</name>
<dbReference type="CDD" id="cd14858">
    <property type="entry name" value="TrmE_N"/>
    <property type="match status" value="1"/>
</dbReference>
<dbReference type="Gene3D" id="3.30.1360.120">
    <property type="entry name" value="Probable tRNA modification gtpase trme, domain 1"/>
    <property type="match status" value="1"/>
</dbReference>
<dbReference type="GO" id="GO:0002098">
    <property type="term" value="P:tRNA wobble uridine modification"/>
    <property type="evidence" value="ECO:0007669"/>
    <property type="project" value="TreeGrafter"/>
</dbReference>
<sequence length="550" mass="60778">MLSESVWNSGELLFVIISKNIINMTMFLKSYTHVFNHTFKKRLSNMILPSTSFSQGVTNDTIFALSSGFGKCGVAVVRVTGPRVLTISVDVAGFKQVPEPRKVFLRTFKDPETREDLDKGIFVYFKEPHSFTGEDCCELQVHGGSAVVAAVLTALSRVPGCRPAEPGEFTRRAFYAGKLDLTEVEGLGDLINAETEAQRKQALLQMGGSLNDQYSSWRASLLINLAHLEAFIDFSEEENIEDNLLSDVTTSLKNLSMSLEKHLSDGVKGERVRSGVKTVIVGAPNVGKSSLLNVLTNDETAIVSPSPGTTRDVVKTVLDIKGYPVTLCDTAGLRTDTNDTIEIEGMSRARTHAESADLILVIINSVDFVAWLESVQNINQNKLVVNYLQNYLSTLGLSDIIDCSESLFDSLEKNVSRRCLIVFNKTDLLKCKNLIRNICEKHRNFISISCKTESGFSDLVKCLEVNLKYLCGSSSKENPLLSRERHRHHLMACSNSISRFLAMSREELDSQIDIGAEHIRNAATELGKITGNISAEDVLDVVFKQFCIGK</sequence>
<dbReference type="GO" id="GO:0003924">
    <property type="term" value="F:GTPase activity"/>
    <property type="evidence" value="ECO:0007669"/>
    <property type="project" value="InterPro"/>
</dbReference>
<dbReference type="InterPro" id="IPR005225">
    <property type="entry name" value="Small_GTP-bd"/>
</dbReference>
<dbReference type="InterPro" id="IPR027417">
    <property type="entry name" value="P-loop_NTPase"/>
</dbReference>
<dbReference type="EMBL" id="QKKF02025464">
    <property type="protein sequence ID" value="RZF36959.1"/>
    <property type="molecule type" value="Genomic_DNA"/>
</dbReference>
<evidence type="ECO:0000256" key="3">
    <source>
        <dbReference type="ARBA" id="ARBA00022694"/>
    </source>
</evidence>
<dbReference type="SMR" id="A0A482WTM8"/>